<name>Q1MQZ2_LAWIP</name>
<keyword evidence="8 13" id="KW-0653">Protein transport</keyword>
<dbReference type="EMBL" id="AM180252">
    <property type="protein sequence ID" value="CAJ54585.1"/>
    <property type="molecule type" value="Genomic_DNA"/>
</dbReference>
<keyword evidence="7 13" id="KW-1005">Bacterial flagellum biogenesis</keyword>
<comment type="function">
    <text evidence="12 13">Required for formation of the rod structure in the basal body of the flagellar apparatus. Together with FliI and FliH, may constitute the export apparatus of flagellin.</text>
</comment>
<dbReference type="AlphaFoldDB" id="Q1MQZ2"/>
<keyword evidence="4 13" id="KW-0813">Transport</keyword>
<dbReference type="InterPro" id="IPR006135">
    <property type="entry name" value="T3SS_substrate_exporter"/>
</dbReference>
<evidence type="ECO:0000256" key="4">
    <source>
        <dbReference type="ARBA" id="ARBA00022448"/>
    </source>
</evidence>
<dbReference type="Pfam" id="PF01312">
    <property type="entry name" value="Bac_export_2"/>
    <property type="match status" value="1"/>
</dbReference>
<keyword evidence="16" id="KW-1185">Reference proteome</keyword>
<organism evidence="15 16">
    <name type="scientific">Lawsonia intracellularis (strain PHE/MN1-00)</name>
    <dbReference type="NCBI Taxonomy" id="363253"/>
    <lineage>
        <taxon>Bacteria</taxon>
        <taxon>Pseudomonadati</taxon>
        <taxon>Thermodesulfobacteriota</taxon>
        <taxon>Desulfovibrionia</taxon>
        <taxon>Desulfovibrionales</taxon>
        <taxon>Desulfovibrionaceae</taxon>
        <taxon>Lawsonia</taxon>
    </lineage>
</organism>
<keyword evidence="10 13" id="KW-0472">Membrane</keyword>
<dbReference type="InterPro" id="IPR006136">
    <property type="entry name" value="FlhB"/>
</dbReference>
<dbReference type="STRING" id="363253.LI0531"/>
<feature type="transmembrane region" description="Helical" evidence="13">
    <location>
        <begin position="184"/>
        <end position="210"/>
    </location>
</feature>
<reference evidence="15 16" key="1">
    <citation type="submission" date="2005-11" db="EMBL/GenBank/DDBJ databases">
        <title>The complete genome sequence of Lawsonia intracellularis: the causative agent of proliferative enteropathy.</title>
        <authorList>
            <person name="Kaur K."/>
            <person name="Zhang Q."/>
            <person name="Beckler D."/>
            <person name="Munir S."/>
            <person name="Li L."/>
            <person name="Kinsley K."/>
            <person name="Herron L."/>
            <person name="Peterson A."/>
            <person name="May B."/>
            <person name="Singh S."/>
            <person name="Gebhart C."/>
            <person name="Kapur V."/>
        </authorList>
    </citation>
    <scope>NUCLEOTIDE SEQUENCE [LARGE SCALE GENOMIC DNA]</scope>
    <source>
        <strain evidence="15 16">PHE/MN1-00</strain>
    </source>
</reference>
<dbReference type="NCBIfam" id="TIGR00328">
    <property type="entry name" value="flhB"/>
    <property type="match status" value="1"/>
</dbReference>
<keyword evidence="6 13" id="KW-0812">Transmembrane</keyword>
<evidence type="ECO:0000256" key="1">
    <source>
        <dbReference type="ARBA" id="ARBA00004651"/>
    </source>
</evidence>
<feature type="transmembrane region" description="Helical" evidence="13">
    <location>
        <begin position="75"/>
        <end position="104"/>
    </location>
</feature>
<keyword evidence="15" id="KW-0966">Cell projection</keyword>
<evidence type="ECO:0000256" key="13">
    <source>
        <dbReference type="RuleBase" id="RU364091"/>
    </source>
</evidence>
<dbReference type="KEGG" id="lip:LI0531"/>
<feature type="region of interest" description="Disordered" evidence="14">
    <location>
        <begin position="1"/>
        <end position="28"/>
    </location>
</feature>
<keyword evidence="15" id="KW-0282">Flagellum</keyword>
<dbReference type="SUPFAM" id="SSF160544">
    <property type="entry name" value="EscU C-terminal domain-like"/>
    <property type="match status" value="1"/>
</dbReference>
<evidence type="ECO:0000313" key="16">
    <source>
        <dbReference type="Proteomes" id="UP000002430"/>
    </source>
</evidence>
<protein>
    <recommendedName>
        <fullName evidence="3 13">Flagellar biosynthetic protein FlhB</fullName>
    </recommendedName>
</protein>
<dbReference type="Gene3D" id="6.10.250.2080">
    <property type="match status" value="1"/>
</dbReference>
<evidence type="ECO:0000256" key="12">
    <source>
        <dbReference type="ARBA" id="ARBA00025078"/>
    </source>
</evidence>
<evidence type="ECO:0000256" key="14">
    <source>
        <dbReference type="SAM" id="MobiDB-lite"/>
    </source>
</evidence>
<keyword evidence="5 13" id="KW-1003">Cell membrane</keyword>
<dbReference type="InterPro" id="IPR029025">
    <property type="entry name" value="T3SS_substrate_exporter_C"/>
</dbReference>
<proteinExistence type="inferred from homology"/>
<evidence type="ECO:0000256" key="11">
    <source>
        <dbReference type="ARBA" id="ARBA00023225"/>
    </source>
</evidence>
<evidence type="ECO:0000256" key="2">
    <source>
        <dbReference type="ARBA" id="ARBA00010690"/>
    </source>
</evidence>
<dbReference type="eggNOG" id="COG1377">
    <property type="taxonomic scope" value="Bacteria"/>
</dbReference>
<dbReference type="RefSeq" id="WP_011526614.1">
    <property type="nucleotide sequence ID" value="NC_008011.1"/>
</dbReference>
<dbReference type="PRINTS" id="PR00950">
    <property type="entry name" value="TYPE3IMSPROT"/>
</dbReference>
<dbReference type="GO" id="GO:0044780">
    <property type="term" value="P:bacterial-type flagellum assembly"/>
    <property type="evidence" value="ECO:0007669"/>
    <property type="project" value="InterPro"/>
</dbReference>
<comment type="similarity">
    <text evidence="2 13">Belongs to the type III secretion exporter family.</text>
</comment>
<accession>Q1MQZ2</accession>
<dbReference type="PANTHER" id="PTHR30531:SF12">
    <property type="entry name" value="FLAGELLAR BIOSYNTHETIC PROTEIN FLHB"/>
    <property type="match status" value="1"/>
</dbReference>
<feature type="transmembrane region" description="Helical" evidence="13">
    <location>
        <begin position="34"/>
        <end position="55"/>
    </location>
</feature>
<evidence type="ECO:0000256" key="9">
    <source>
        <dbReference type="ARBA" id="ARBA00022989"/>
    </source>
</evidence>
<evidence type="ECO:0000313" key="15">
    <source>
        <dbReference type="EMBL" id="CAJ54585.1"/>
    </source>
</evidence>
<keyword evidence="11 13" id="KW-1006">Bacterial flagellum protein export</keyword>
<evidence type="ECO:0000256" key="3">
    <source>
        <dbReference type="ARBA" id="ARBA00021622"/>
    </source>
</evidence>
<dbReference type="OrthoDB" id="9807950at2"/>
<evidence type="ECO:0000256" key="7">
    <source>
        <dbReference type="ARBA" id="ARBA00022795"/>
    </source>
</evidence>
<dbReference type="PANTHER" id="PTHR30531">
    <property type="entry name" value="FLAGELLAR BIOSYNTHETIC PROTEIN FLHB"/>
    <property type="match status" value="1"/>
</dbReference>
<evidence type="ECO:0000256" key="6">
    <source>
        <dbReference type="ARBA" id="ARBA00022692"/>
    </source>
</evidence>
<dbReference type="HOGENOM" id="CLU_041013_1_2_7"/>
<keyword evidence="15" id="KW-0969">Cilium</keyword>
<feature type="transmembrane region" description="Helical" evidence="13">
    <location>
        <begin position="145"/>
        <end position="164"/>
    </location>
</feature>
<evidence type="ECO:0000256" key="8">
    <source>
        <dbReference type="ARBA" id="ARBA00022927"/>
    </source>
</evidence>
<comment type="subcellular location">
    <subcellularLocation>
        <location evidence="1">Cell membrane</location>
        <topology evidence="1">Multi-pass membrane protein</topology>
    </subcellularLocation>
</comment>
<evidence type="ECO:0000256" key="5">
    <source>
        <dbReference type="ARBA" id="ARBA00022475"/>
    </source>
</evidence>
<gene>
    <name evidence="13 15" type="primary">flhB</name>
    <name evidence="15" type="ordered locus">LI0531</name>
</gene>
<dbReference type="MEROPS" id="N06.A01"/>
<dbReference type="Gene3D" id="3.40.1690.10">
    <property type="entry name" value="secretion proteins EscU"/>
    <property type="match status" value="1"/>
</dbReference>
<dbReference type="GO" id="GO:0009306">
    <property type="term" value="P:protein secretion"/>
    <property type="evidence" value="ECO:0007669"/>
    <property type="project" value="InterPro"/>
</dbReference>
<keyword evidence="9 13" id="KW-1133">Transmembrane helix</keyword>
<sequence>MSDDPSKTEKATPKRRQEARSEGSVPKSEEVTKALTTAAGMLGLAIYSGVMGRHFETIFYYIFTESFRFEVTAQSVYALFIYVAQEIAILLMPILLFIAVTAWISLRVQVGALWTTKVFKFKWSKFNIIKGLKGMFASQQTLVRLLRSLVQVIVIGIVPYMIIKGEFSNFLPLYYASPSGVADYMLNTGIVLVLYTLIPMTIIAVADLVYNRYSYEENLKMTKQEIKDESKQQEGDPIVKQKQRQKMMQMMTNRMMQDVPKADVVVTNPKHIAVALRYNALEAPAPLVLAIGVDRVAEKIKEIARENNIPIRENVPLARALYKAVGVGEMIPEELYKAVAAILASVWRLKGKMPGPQ</sequence>
<evidence type="ECO:0000256" key="10">
    <source>
        <dbReference type="ARBA" id="ARBA00023136"/>
    </source>
</evidence>
<dbReference type="GO" id="GO:0005886">
    <property type="term" value="C:plasma membrane"/>
    <property type="evidence" value="ECO:0007669"/>
    <property type="project" value="UniProtKB-SubCell"/>
</dbReference>
<dbReference type="Proteomes" id="UP000002430">
    <property type="component" value="Chromosome"/>
</dbReference>